<comment type="caution">
    <text evidence="1">The sequence shown here is derived from an EMBL/GenBank/DDBJ whole genome shotgun (WGS) entry which is preliminary data.</text>
</comment>
<dbReference type="AlphaFoldDB" id="A0A8X6SA33"/>
<dbReference type="GO" id="GO:0003676">
    <property type="term" value="F:nucleic acid binding"/>
    <property type="evidence" value="ECO:0007669"/>
    <property type="project" value="InterPro"/>
</dbReference>
<evidence type="ECO:0000313" key="2">
    <source>
        <dbReference type="Proteomes" id="UP000887159"/>
    </source>
</evidence>
<dbReference type="Proteomes" id="UP000887159">
    <property type="component" value="Unassembled WGS sequence"/>
</dbReference>
<reference evidence="1" key="1">
    <citation type="submission" date="2020-08" db="EMBL/GenBank/DDBJ databases">
        <title>Multicomponent nature underlies the extraordinary mechanical properties of spider dragline silk.</title>
        <authorList>
            <person name="Kono N."/>
            <person name="Nakamura H."/>
            <person name="Mori M."/>
            <person name="Yoshida Y."/>
            <person name="Ohtoshi R."/>
            <person name="Malay A.D."/>
            <person name="Moran D.A.P."/>
            <person name="Tomita M."/>
            <person name="Numata K."/>
            <person name="Arakawa K."/>
        </authorList>
    </citation>
    <scope>NUCLEOTIDE SEQUENCE</scope>
</reference>
<sequence length="630" mass="72470">MGSKMEFPTGRLVVNNLQTTTARQICTGEVALMTLWVRIAGIKQHKNVRVLLDCGSQRSYISESLAAQLGLRIISKKNVALTLFGGSRTEPKLHNKYWVRQLKGELTAVCTKLGWVVCGASDEIICDKDRTAPTLYTTLAVRDFNISDLWSLEAIGILDANQNLSNTAEKEIARDQFLSSLTRKENSYCVELPWLGSSVELPSNYQVAEKRWFGITRGIRSLRKYEEYDGSFQEMVEGGGRLPSLYDCLVKGPNLIEEIPLILLRFREKCIGVSSDIQHAFLQIELQKEDRDFLRYLWWERDNVVKVLRHTRVVFGFFESGWRSGPDGLKDPEDKWPKLEIKPDEILVLSERRKGINLNVDLGVTAGIDGVKCQSFPETGDSINGLLTVQDQSSLRRVKTKIIEQDDYYAFHYTIPLPSRHHILNCLIRDYHLRHGHKDWELKVGDIVLVGCENRKRELTHRSCSRAFYWQRWGCSSGEGEDQKWHIDLCSEKTESSGGKWSLLIWLNGGVPTYLWNLHQCRVDTLIDLGVEGLSQMCGKIGTPTDQARRRFVEWAQNEIAVVPDFHKQILFSDEAHFWLNGYVNKQNCRNWSEANPQVYVETPLHPEKLTFLVHFMGWWNHWSVLLQKR</sequence>
<protein>
    <submittedName>
        <fullName evidence="1">DUF1758 domain-containing protein</fullName>
    </submittedName>
</protein>
<organism evidence="1 2">
    <name type="scientific">Trichonephila clavipes</name>
    <name type="common">Golden silk orbweaver</name>
    <name type="synonym">Nephila clavipes</name>
    <dbReference type="NCBI Taxonomy" id="2585209"/>
    <lineage>
        <taxon>Eukaryota</taxon>
        <taxon>Metazoa</taxon>
        <taxon>Ecdysozoa</taxon>
        <taxon>Arthropoda</taxon>
        <taxon>Chelicerata</taxon>
        <taxon>Arachnida</taxon>
        <taxon>Araneae</taxon>
        <taxon>Araneomorphae</taxon>
        <taxon>Entelegynae</taxon>
        <taxon>Araneoidea</taxon>
        <taxon>Nephilidae</taxon>
        <taxon>Trichonephila</taxon>
    </lineage>
</organism>
<proteinExistence type="predicted"/>
<dbReference type="PANTHER" id="PTHR47331">
    <property type="entry name" value="PHD-TYPE DOMAIN-CONTAINING PROTEIN"/>
    <property type="match status" value="1"/>
</dbReference>
<dbReference type="EMBL" id="BMAU01021245">
    <property type="protein sequence ID" value="GFY04701.1"/>
    <property type="molecule type" value="Genomic_DNA"/>
</dbReference>
<evidence type="ECO:0000313" key="1">
    <source>
        <dbReference type="EMBL" id="GFY04701.1"/>
    </source>
</evidence>
<accession>A0A8X6SA33</accession>
<keyword evidence="2" id="KW-1185">Reference proteome</keyword>
<name>A0A8X6SA33_TRICX</name>
<dbReference type="Gene3D" id="3.30.420.10">
    <property type="entry name" value="Ribonuclease H-like superfamily/Ribonuclease H"/>
    <property type="match status" value="1"/>
</dbReference>
<dbReference type="Gene3D" id="2.40.70.10">
    <property type="entry name" value="Acid Proteases"/>
    <property type="match status" value="1"/>
</dbReference>
<gene>
    <name evidence="1" type="primary">AVEN_18540_1</name>
    <name evidence="1" type="ORF">TNCV_419571</name>
</gene>
<dbReference type="InterPro" id="IPR036397">
    <property type="entry name" value="RNaseH_sf"/>
</dbReference>
<dbReference type="InterPro" id="IPR021109">
    <property type="entry name" value="Peptidase_aspartic_dom_sf"/>
</dbReference>